<dbReference type="InterPro" id="IPR051680">
    <property type="entry name" value="ATP-dep_Glu-Cys_Ligase-2"/>
</dbReference>
<sequence>QVSLLRPAGQPIELRRSGSDLPSRVADHLFWLGRLVERVEGAVRTLRNILVRLTSESDPAALPELPPLWRALSDQGHIPPDKALRAGREFLGGIETELLAAIFDEQRPGSLHSTLNAVHRTASIVRDRISIDSWRILNRLDREFVPPQPHGFVQLSDALAVLNQMIINLAAFSGLGMESMTRSQGWRFLDMGRRIERSLHTIHLLRSTLVTALENEAPVLEALLEIADSSMTYRTRYLTTLQLAAVLDLLLLDETNPRSLGFQLAALNDHVE</sequence>
<name>X0VL90_9ZZZZ</name>
<evidence type="ECO:0000313" key="2">
    <source>
        <dbReference type="EMBL" id="GAG13268.1"/>
    </source>
</evidence>
<feature type="domain" description="DUF403" evidence="1">
    <location>
        <begin position="21"/>
        <end position="271"/>
    </location>
</feature>
<dbReference type="InterPro" id="IPR007296">
    <property type="entry name" value="DUF403"/>
</dbReference>
<evidence type="ECO:0000259" key="1">
    <source>
        <dbReference type="Pfam" id="PF04168"/>
    </source>
</evidence>
<dbReference type="PANTHER" id="PTHR34595:SF2">
    <property type="entry name" value="BLR2978 PROTEIN"/>
    <property type="match status" value="1"/>
</dbReference>
<feature type="non-terminal residue" evidence="2">
    <location>
        <position position="272"/>
    </location>
</feature>
<feature type="non-terminal residue" evidence="2">
    <location>
        <position position="1"/>
    </location>
</feature>
<proteinExistence type="predicted"/>
<reference evidence="2" key="1">
    <citation type="journal article" date="2014" name="Front. Microbiol.">
        <title>High frequency of phylogenetically diverse reductive dehalogenase-homologous genes in deep subseafloor sedimentary metagenomes.</title>
        <authorList>
            <person name="Kawai M."/>
            <person name="Futagami T."/>
            <person name="Toyoda A."/>
            <person name="Takaki Y."/>
            <person name="Nishi S."/>
            <person name="Hori S."/>
            <person name="Arai W."/>
            <person name="Tsubouchi T."/>
            <person name="Morono Y."/>
            <person name="Uchiyama I."/>
            <person name="Ito T."/>
            <person name="Fujiyama A."/>
            <person name="Inagaki F."/>
            <person name="Takami H."/>
        </authorList>
    </citation>
    <scope>NUCLEOTIDE SEQUENCE</scope>
    <source>
        <strain evidence="2">Expedition CK06-06</strain>
    </source>
</reference>
<dbReference type="EMBL" id="BARS01021016">
    <property type="protein sequence ID" value="GAG13268.1"/>
    <property type="molecule type" value="Genomic_DNA"/>
</dbReference>
<gene>
    <name evidence="2" type="ORF">S01H1_33819</name>
</gene>
<organism evidence="2">
    <name type="scientific">marine sediment metagenome</name>
    <dbReference type="NCBI Taxonomy" id="412755"/>
    <lineage>
        <taxon>unclassified sequences</taxon>
        <taxon>metagenomes</taxon>
        <taxon>ecological metagenomes</taxon>
    </lineage>
</organism>
<dbReference type="PANTHER" id="PTHR34595">
    <property type="entry name" value="BLR5612 PROTEIN"/>
    <property type="match status" value="1"/>
</dbReference>
<protein>
    <recommendedName>
        <fullName evidence="1">DUF403 domain-containing protein</fullName>
    </recommendedName>
</protein>
<dbReference type="AlphaFoldDB" id="X0VL90"/>
<comment type="caution">
    <text evidence="2">The sequence shown here is derived from an EMBL/GenBank/DDBJ whole genome shotgun (WGS) entry which is preliminary data.</text>
</comment>
<dbReference type="Pfam" id="PF04168">
    <property type="entry name" value="Alpha-E"/>
    <property type="match status" value="1"/>
</dbReference>
<accession>X0VL90</accession>